<evidence type="ECO:0000313" key="5">
    <source>
        <dbReference type="Proteomes" id="UP001153712"/>
    </source>
</evidence>
<evidence type="ECO:0008006" key="6">
    <source>
        <dbReference type="Google" id="ProtNLM"/>
    </source>
</evidence>
<dbReference type="Proteomes" id="UP001153712">
    <property type="component" value="Chromosome 2"/>
</dbReference>
<organism evidence="4 5">
    <name type="scientific">Phyllotreta striolata</name>
    <name type="common">Striped flea beetle</name>
    <name type="synonym">Crioceris striolata</name>
    <dbReference type="NCBI Taxonomy" id="444603"/>
    <lineage>
        <taxon>Eukaryota</taxon>
        <taxon>Metazoa</taxon>
        <taxon>Ecdysozoa</taxon>
        <taxon>Arthropoda</taxon>
        <taxon>Hexapoda</taxon>
        <taxon>Insecta</taxon>
        <taxon>Pterygota</taxon>
        <taxon>Neoptera</taxon>
        <taxon>Endopterygota</taxon>
        <taxon>Coleoptera</taxon>
        <taxon>Polyphaga</taxon>
        <taxon>Cucujiformia</taxon>
        <taxon>Chrysomeloidea</taxon>
        <taxon>Chrysomelidae</taxon>
        <taxon>Galerucinae</taxon>
        <taxon>Alticini</taxon>
        <taxon>Phyllotreta</taxon>
    </lineage>
</organism>
<dbReference type="OrthoDB" id="441890at2759"/>
<proteinExistence type="inferred from homology"/>
<keyword evidence="5" id="KW-1185">Reference proteome</keyword>
<evidence type="ECO:0000256" key="1">
    <source>
        <dbReference type="ARBA" id="ARBA00006588"/>
    </source>
</evidence>
<evidence type="ECO:0000259" key="2">
    <source>
        <dbReference type="Pfam" id="PF07000"/>
    </source>
</evidence>
<dbReference type="Pfam" id="PF07000">
    <property type="entry name" value="DUF1308"/>
    <property type="match status" value="1"/>
</dbReference>
<dbReference type="Pfam" id="PF18474">
    <property type="entry name" value="DUF5614"/>
    <property type="match status" value="1"/>
</dbReference>
<evidence type="ECO:0000259" key="3">
    <source>
        <dbReference type="Pfam" id="PF18474"/>
    </source>
</evidence>
<sequence length="418" mass="47144">MENELEDILDLKDRAVHKIVFGEGLLKSLETFKHIEGSQKLVRKINQELKFLRKACKINSLKKEHLQCSNLTHFSALINVLKTVDRCQSLNKVFLLDDRKITVDIISDGGLTWTKVIARNPKSVSQICMGNSSFGVRSIIDQAEDYVDCAKLHPCLFQSPKIIFVFTNGIGSHIAAKLESYGITVQGDRVSDNPLDSDSDCDIEVDPEHPMCMRIPNVSDLSTKNISTINKVNLDVSAMLAYCSSVTNGSAELYDFNVSVLKQQAEWERLRPQKPILDAFFHDKILYCCQTAKDNFVNIVETVGGPTEKIRAKELLNRLIVLPDDADYTHTTDGEQFRDIFDKVQYAEEKILEVGGKIKKRSFIVFTFGDRIRAVTVTANDGFVRAAKQQGINFVVFIHESRALTEQKEKIKAIPIEK</sequence>
<gene>
    <name evidence="4" type="ORF">PHYEVI_LOCUS5388</name>
</gene>
<feature type="domain" description="DUF1308" evidence="2">
    <location>
        <begin position="232"/>
        <end position="410"/>
    </location>
</feature>
<evidence type="ECO:0000313" key="4">
    <source>
        <dbReference type="EMBL" id="CAG9859003.1"/>
    </source>
</evidence>
<comment type="similarity">
    <text evidence="1">Belongs to the UPF0415 family.</text>
</comment>
<dbReference type="EMBL" id="OU900095">
    <property type="protein sequence ID" value="CAG9859003.1"/>
    <property type="molecule type" value="Genomic_DNA"/>
</dbReference>
<accession>A0A9N9XN13</accession>
<dbReference type="PANTHER" id="PTHR13379:SF0">
    <property type="entry name" value="UPF0415 PROTEIN C7ORF25"/>
    <property type="match status" value="1"/>
</dbReference>
<protein>
    <recommendedName>
        <fullName evidence="6">DUF1308 domain-containing protein</fullName>
    </recommendedName>
</protein>
<dbReference type="InterPro" id="IPR041076">
    <property type="entry name" value="DUF5614"/>
</dbReference>
<feature type="domain" description="DUF5614" evidence="3">
    <location>
        <begin position="31"/>
        <end position="199"/>
    </location>
</feature>
<dbReference type="PANTHER" id="PTHR13379">
    <property type="entry name" value="UNCHARACTERIZED DUF1308"/>
    <property type="match status" value="1"/>
</dbReference>
<reference evidence="4" key="1">
    <citation type="submission" date="2022-01" db="EMBL/GenBank/DDBJ databases">
        <authorList>
            <person name="King R."/>
        </authorList>
    </citation>
    <scope>NUCLEOTIDE SEQUENCE</scope>
</reference>
<name>A0A9N9XN13_PHYSR</name>
<dbReference type="AlphaFoldDB" id="A0A9N9XN13"/>
<dbReference type="InterPro" id="IPR010733">
    <property type="entry name" value="DUF1308"/>
</dbReference>